<evidence type="ECO:0000313" key="3">
    <source>
        <dbReference type="Proteomes" id="UP001301728"/>
    </source>
</evidence>
<keyword evidence="3" id="KW-1185">Reference proteome</keyword>
<name>A0ABU5TUH3_9CYAN</name>
<dbReference type="Pfam" id="PF03235">
    <property type="entry name" value="GmrSD_N"/>
    <property type="match status" value="1"/>
</dbReference>
<dbReference type="Proteomes" id="UP001301728">
    <property type="component" value="Unassembled WGS sequence"/>
</dbReference>
<sequence>MTEFNNQNQVFSESDIDSDDITISELEEDDLKIEERDIHEPFDPTKIRVDTRPMTIDLVLKRIKYGEIILDPDFQRRADIWTKKAQSLLIESILIRIPLPAFYMDATNEDQWLVIDGLQRLSTLKNFVLEQESEQKSDKKLRLTGLEFLSNFENKTYEELPRNYQRRIDETVLNVYLIEKGSPPEVKFNIFKRINTGAEPLSPQELRNALNSGKAKKFLEKLANFEEFREITRLSEQDRKRMYDQELVLGCVAFMLTPYQNYPAKKGKDYFLNEAMKKINKMNINEEKEIEDQFKLGMKAIMDIFNNSAGWKDDRIRRSIKYTIKEPIFFAAWLVTLSKLNSHQIEILKNKSRILRDKFIEDLDEDQYPYLITSLIDPDLIDPALRAEDRFMTIEQIVQEVLL</sequence>
<feature type="domain" description="GmrSD restriction endonucleases N-terminal" evidence="1">
    <location>
        <begin position="60"/>
        <end position="210"/>
    </location>
</feature>
<dbReference type="RefSeq" id="WP_323275963.1">
    <property type="nucleotide sequence ID" value="NZ_JAYGHT010000011.1"/>
</dbReference>
<evidence type="ECO:0000313" key="2">
    <source>
        <dbReference type="EMBL" id="MEA5518543.1"/>
    </source>
</evidence>
<gene>
    <name evidence="2" type="ORF">VB854_06230</name>
</gene>
<proteinExistence type="predicted"/>
<dbReference type="EMBL" id="JAYGHT010000011">
    <property type="protein sequence ID" value="MEA5518543.1"/>
    <property type="molecule type" value="Genomic_DNA"/>
</dbReference>
<evidence type="ECO:0000259" key="1">
    <source>
        <dbReference type="Pfam" id="PF03235"/>
    </source>
</evidence>
<dbReference type="PANTHER" id="PTHR39639:SF1">
    <property type="entry name" value="DUF262 DOMAIN-CONTAINING PROTEIN"/>
    <property type="match status" value="1"/>
</dbReference>
<reference evidence="2 3" key="1">
    <citation type="submission" date="2023-12" db="EMBL/GenBank/DDBJ databases">
        <title>Baltic Sea Cyanobacteria.</title>
        <authorList>
            <person name="Delbaje E."/>
            <person name="Fewer D.P."/>
            <person name="Shishido T.K."/>
        </authorList>
    </citation>
    <scope>NUCLEOTIDE SEQUENCE [LARGE SCALE GENOMIC DNA]</scope>
    <source>
        <strain evidence="2 3">CCNP 1315</strain>
    </source>
</reference>
<accession>A0ABU5TUH3</accession>
<dbReference type="InterPro" id="IPR004919">
    <property type="entry name" value="GmrSD_N"/>
</dbReference>
<organism evidence="2 3">
    <name type="scientific">Limnoraphis robusta CCNP1315</name>
    <dbReference type="NCBI Taxonomy" id="3110306"/>
    <lineage>
        <taxon>Bacteria</taxon>
        <taxon>Bacillati</taxon>
        <taxon>Cyanobacteriota</taxon>
        <taxon>Cyanophyceae</taxon>
        <taxon>Oscillatoriophycideae</taxon>
        <taxon>Oscillatoriales</taxon>
        <taxon>Sirenicapillariaceae</taxon>
        <taxon>Limnoraphis</taxon>
    </lineage>
</organism>
<comment type="caution">
    <text evidence="2">The sequence shown here is derived from an EMBL/GenBank/DDBJ whole genome shotgun (WGS) entry which is preliminary data.</text>
</comment>
<dbReference type="PANTHER" id="PTHR39639">
    <property type="entry name" value="CHROMOSOME 16, WHOLE GENOME SHOTGUN SEQUENCE"/>
    <property type="match status" value="1"/>
</dbReference>
<protein>
    <submittedName>
        <fullName evidence="2">DUF262 domain-containing protein</fullName>
    </submittedName>
</protein>